<organism evidence="2">
    <name type="scientific">Amblyomma americanum</name>
    <name type="common">Lone star tick</name>
    <dbReference type="NCBI Taxonomy" id="6943"/>
    <lineage>
        <taxon>Eukaryota</taxon>
        <taxon>Metazoa</taxon>
        <taxon>Ecdysozoa</taxon>
        <taxon>Arthropoda</taxon>
        <taxon>Chelicerata</taxon>
        <taxon>Arachnida</taxon>
        <taxon>Acari</taxon>
        <taxon>Parasitiformes</taxon>
        <taxon>Ixodida</taxon>
        <taxon>Ixodoidea</taxon>
        <taxon>Ixodidae</taxon>
        <taxon>Amblyomminae</taxon>
        <taxon>Amblyomma</taxon>
    </lineage>
</organism>
<proteinExistence type="evidence at transcript level"/>
<evidence type="ECO:0000313" key="2">
    <source>
        <dbReference type="EMBL" id="JAG91768.1"/>
    </source>
</evidence>
<keyword evidence="1" id="KW-0732">Signal</keyword>
<feature type="signal peptide" evidence="1">
    <location>
        <begin position="1"/>
        <end position="28"/>
    </location>
</feature>
<reference evidence="2" key="1">
    <citation type="journal article" date="2015" name="PLoS ONE">
        <title>An Insight into the Sialome of the Lone Star Tick, Amblyomma americanum, with a Glimpse on Its Time Dependent Gene Expression.</title>
        <authorList>
            <person name="Karim S."/>
            <person name="Ribeiro J.M."/>
        </authorList>
    </citation>
    <scope>NUCLEOTIDE SEQUENCE</scope>
    <source>
        <tissue evidence="2">Salivary gland</tissue>
    </source>
</reference>
<name>A0A0C9SER5_AMBAM</name>
<protein>
    <submittedName>
        <fullName evidence="2">Putative secreted protein</fullName>
    </submittedName>
</protein>
<feature type="chain" id="PRO_5002203469" evidence="1">
    <location>
        <begin position="29"/>
        <end position="107"/>
    </location>
</feature>
<dbReference type="EMBL" id="GBZX01000972">
    <property type="protein sequence ID" value="JAG91768.1"/>
    <property type="molecule type" value="mRNA"/>
</dbReference>
<accession>A0A0C9SER5</accession>
<sequence length="107" mass="12144">MGTDNHKRAEMQLLTVFALLCVLGSTLSDGVLPMQCKQRVKPATSTCSNGQGPIKRFRYLPRTKKCDEFWESSCMLTKHLNSKDSHFAMPEGSYRAYARAVQHHLRV</sequence>
<dbReference type="AlphaFoldDB" id="A0A0C9SER5"/>
<evidence type="ECO:0000256" key="1">
    <source>
        <dbReference type="SAM" id="SignalP"/>
    </source>
</evidence>